<proteinExistence type="predicted"/>
<accession>A0A0E9PCF7</accession>
<reference evidence="1" key="2">
    <citation type="journal article" date="2015" name="Fish Shellfish Immunol.">
        <title>Early steps in the European eel (Anguilla anguilla)-Vibrio vulnificus interaction in the gills: Role of the RtxA13 toxin.</title>
        <authorList>
            <person name="Callol A."/>
            <person name="Pajuelo D."/>
            <person name="Ebbesson L."/>
            <person name="Teles M."/>
            <person name="MacKenzie S."/>
            <person name="Amaro C."/>
        </authorList>
    </citation>
    <scope>NUCLEOTIDE SEQUENCE</scope>
</reference>
<dbReference type="EMBL" id="GBXM01106358">
    <property type="protein sequence ID" value="JAH02219.1"/>
    <property type="molecule type" value="Transcribed_RNA"/>
</dbReference>
<organism evidence="1">
    <name type="scientific">Anguilla anguilla</name>
    <name type="common">European freshwater eel</name>
    <name type="synonym">Muraena anguilla</name>
    <dbReference type="NCBI Taxonomy" id="7936"/>
    <lineage>
        <taxon>Eukaryota</taxon>
        <taxon>Metazoa</taxon>
        <taxon>Chordata</taxon>
        <taxon>Craniata</taxon>
        <taxon>Vertebrata</taxon>
        <taxon>Euteleostomi</taxon>
        <taxon>Actinopterygii</taxon>
        <taxon>Neopterygii</taxon>
        <taxon>Teleostei</taxon>
        <taxon>Anguilliformes</taxon>
        <taxon>Anguillidae</taxon>
        <taxon>Anguilla</taxon>
    </lineage>
</organism>
<dbReference type="AlphaFoldDB" id="A0A0E9PCF7"/>
<sequence length="83" mass="9422">MNKLQVQDVQCRDPRVLLKTVDIGSPMHPVAVKEATDHVGRLAIIHSKRRRMRFGGRGQGAVYHWLEAGNMESRLIEGRVNPH</sequence>
<evidence type="ECO:0000313" key="1">
    <source>
        <dbReference type="EMBL" id="JAH02219.1"/>
    </source>
</evidence>
<name>A0A0E9PCF7_ANGAN</name>
<protein>
    <submittedName>
        <fullName evidence="1">Uncharacterized protein</fullName>
    </submittedName>
</protein>
<reference evidence="1" key="1">
    <citation type="submission" date="2014-11" db="EMBL/GenBank/DDBJ databases">
        <authorList>
            <person name="Amaro Gonzalez C."/>
        </authorList>
    </citation>
    <scope>NUCLEOTIDE SEQUENCE</scope>
</reference>